<accession>A0A9J5ZTM5</accession>
<dbReference type="Gene3D" id="3.40.50.300">
    <property type="entry name" value="P-loop containing nucleotide triphosphate hydrolases"/>
    <property type="match status" value="3"/>
</dbReference>
<reference evidence="2 3" key="1">
    <citation type="submission" date="2020-09" db="EMBL/GenBank/DDBJ databases">
        <title>De no assembly of potato wild relative species, Solanum commersonii.</title>
        <authorList>
            <person name="Cho K."/>
        </authorList>
    </citation>
    <scope>NUCLEOTIDE SEQUENCE [LARGE SCALE GENOMIC DNA]</scope>
    <source>
        <strain evidence="2">LZ3.2</strain>
        <tissue evidence="2">Leaf</tissue>
    </source>
</reference>
<evidence type="ECO:0000256" key="1">
    <source>
        <dbReference type="ARBA" id="ARBA00005446"/>
    </source>
</evidence>
<dbReference type="OrthoDB" id="10261556at2759"/>
<comment type="caution">
    <text evidence="2">The sequence shown here is derived from an EMBL/GenBank/DDBJ whole genome shotgun (WGS) entry which is preliminary data.</text>
</comment>
<dbReference type="GO" id="GO:0005694">
    <property type="term" value="C:chromosome"/>
    <property type="evidence" value="ECO:0007669"/>
    <property type="project" value="TreeGrafter"/>
</dbReference>
<keyword evidence="3" id="KW-1185">Reference proteome</keyword>
<dbReference type="GO" id="GO:0043138">
    <property type="term" value="F:3'-5' DNA helicase activity"/>
    <property type="evidence" value="ECO:0007669"/>
    <property type="project" value="TreeGrafter"/>
</dbReference>
<evidence type="ECO:0000313" key="2">
    <source>
        <dbReference type="EMBL" id="KAG5615354.1"/>
    </source>
</evidence>
<dbReference type="Proteomes" id="UP000824120">
    <property type="component" value="Chromosome 3"/>
</dbReference>
<dbReference type="PANTHER" id="PTHR13710">
    <property type="entry name" value="DNA HELICASE RECQ FAMILY MEMBER"/>
    <property type="match status" value="1"/>
</dbReference>
<dbReference type="GO" id="GO:0005737">
    <property type="term" value="C:cytoplasm"/>
    <property type="evidence" value="ECO:0007669"/>
    <property type="project" value="TreeGrafter"/>
</dbReference>
<dbReference type="InterPro" id="IPR027417">
    <property type="entry name" value="P-loop_NTPase"/>
</dbReference>
<dbReference type="AlphaFoldDB" id="A0A9J5ZTM5"/>
<dbReference type="SUPFAM" id="SSF52540">
    <property type="entry name" value="P-loop containing nucleoside triphosphate hydrolases"/>
    <property type="match status" value="1"/>
</dbReference>
<dbReference type="EMBL" id="JACXVP010000003">
    <property type="protein sequence ID" value="KAG5615354.1"/>
    <property type="molecule type" value="Genomic_DNA"/>
</dbReference>
<comment type="similarity">
    <text evidence="1">Belongs to the helicase family. RecQ subfamily.</text>
</comment>
<name>A0A9J5ZTM5_SOLCO</name>
<organism evidence="2 3">
    <name type="scientific">Solanum commersonii</name>
    <name type="common">Commerson's wild potato</name>
    <name type="synonym">Commerson's nightshade</name>
    <dbReference type="NCBI Taxonomy" id="4109"/>
    <lineage>
        <taxon>Eukaryota</taxon>
        <taxon>Viridiplantae</taxon>
        <taxon>Streptophyta</taxon>
        <taxon>Embryophyta</taxon>
        <taxon>Tracheophyta</taxon>
        <taxon>Spermatophyta</taxon>
        <taxon>Magnoliopsida</taxon>
        <taxon>eudicotyledons</taxon>
        <taxon>Gunneridae</taxon>
        <taxon>Pentapetalae</taxon>
        <taxon>asterids</taxon>
        <taxon>lamiids</taxon>
        <taxon>Solanales</taxon>
        <taxon>Solanaceae</taxon>
        <taxon>Solanoideae</taxon>
        <taxon>Solaneae</taxon>
        <taxon>Solanum</taxon>
    </lineage>
</organism>
<evidence type="ECO:0000313" key="3">
    <source>
        <dbReference type="Proteomes" id="UP000824120"/>
    </source>
</evidence>
<dbReference type="GO" id="GO:0005634">
    <property type="term" value="C:nucleus"/>
    <property type="evidence" value="ECO:0007669"/>
    <property type="project" value="TreeGrafter"/>
</dbReference>
<gene>
    <name evidence="2" type="ORF">H5410_015178</name>
</gene>
<sequence length="244" mass="27788">MQDQVMALKLTIFQVLKLIVGFRSRLLKAGICLLAVDEAHYISEWGHDFSLALTKRNGLYNAARWRKLWKSETSFESDVFLLDGVSSSVLVSREPPEEMSSAMKSMGSIWRRDQKKVEYKQLDKLRNVLLNVLFVGLTTTAIEKVRSDIMNSLLMKGHHVAIGSFDLKNLFYGVKSFSRSSQFVDQLVEEISKYVDNANSTIVYCTTVKDTEEAGIKVGIYHGQMANKARKEAHRFHHSSFTQK</sequence>
<dbReference type="GO" id="GO:0009378">
    <property type="term" value="F:four-way junction helicase activity"/>
    <property type="evidence" value="ECO:0007669"/>
    <property type="project" value="TreeGrafter"/>
</dbReference>
<dbReference type="PANTHER" id="PTHR13710:SF120">
    <property type="entry name" value="BIFUNCTIONAL 3'-5' EXONUCLEASE_ATP-DEPENDENT HELICASE WRN"/>
    <property type="match status" value="1"/>
</dbReference>
<proteinExistence type="inferred from homology"/>
<protein>
    <submittedName>
        <fullName evidence="2">Uncharacterized protein</fullName>
    </submittedName>
</protein>
<dbReference type="GO" id="GO:0000724">
    <property type="term" value="P:double-strand break repair via homologous recombination"/>
    <property type="evidence" value="ECO:0007669"/>
    <property type="project" value="TreeGrafter"/>
</dbReference>